<sequence length="45" mass="4552">MKQRIIFLTEVLGGIVACIGIAILNPAVALIAAGTLIVVACEANS</sequence>
<reference evidence="2" key="1">
    <citation type="submission" date="2020-04" db="EMBL/GenBank/DDBJ databases">
        <authorList>
            <person name="Chiriac C."/>
            <person name="Salcher M."/>
            <person name="Ghai R."/>
            <person name="Kavagutti S V."/>
        </authorList>
    </citation>
    <scope>NUCLEOTIDE SEQUENCE</scope>
</reference>
<evidence type="ECO:0000313" key="2">
    <source>
        <dbReference type="EMBL" id="CAB4153684.1"/>
    </source>
</evidence>
<dbReference type="EMBL" id="LR796600">
    <property type="protein sequence ID" value="CAB4153684.1"/>
    <property type="molecule type" value="Genomic_DNA"/>
</dbReference>
<feature type="transmembrane region" description="Helical" evidence="1">
    <location>
        <begin position="12"/>
        <end position="40"/>
    </location>
</feature>
<accession>A0A6J5N3M8</accession>
<name>A0A6J5N3M8_9CAUD</name>
<evidence type="ECO:0000256" key="1">
    <source>
        <dbReference type="SAM" id="Phobius"/>
    </source>
</evidence>
<gene>
    <name evidence="2" type="ORF">UFOVP625_16</name>
</gene>
<organism evidence="2">
    <name type="scientific">uncultured Caudovirales phage</name>
    <dbReference type="NCBI Taxonomy" id="2100421"/>
    <lineage>
        <taxon>Viruses</taxon>
        <taxon>Duplodnaviria</taxon>
        <taxon>Heunggongvirae</taxon>
        <taxon>Uroviricota</taxon>
        <taxon>Caudoviricetes</taxon>
        <taxon>Peduoviridae</taxon>
        <taxon>Maltschvirus</taxon>
        <taxon>Maltschvirus maltsch</taxon>
    </lineage>
</organism>
<protein>
    <submittedName>
        <fullName evidence="2">Uncharacterized protein</fullName>
    </submittedName>
</protein>
<keyword evidence="1" id="KW-0472">Membrane</keyword>
<keyword evidence="1" id="KW-0812">Transmembrane</keyword>
<proteinExistence type="predicted"/>
<keyword evidence="1" id="KW-1133">Transmembrane helix</keyword>